<keyword evidence="2" id="KW-0472">Membrane</keyword>
<evidence type="ECO:0000313" key="3">
    <source>
        <dbReference type="EMBL" id="OEU09485.1"/>
    </source>
</evidence>
<keyword evidence="2" id="KW-1133">Transmembrane helix</keyword>
<feature type="transmembrane region" description="Helical" evidence="2">
    <location>
        <begin position="429"/>
        <end position="452"/>
    </location>
</feature>
<feature type="region of interest" description="Disordered" evidence="1">
    <location>
        <begin position="29"/>
        <end position="54"/>
    </location>
</feature>
<accession>A0A1E7EUK5</accession>
<evidence type="ECO:0000256" key="2">
    <source>
        <dbReference type="SAM" id="Phobius"/>
    </source>
</evidence>
<dbReference type="PANTHER" id="PTHR40057">
    <property type="entry name" value="SLR1162 PROTEIN"/>
    <property type="match status" value="1"/>
</dbReference>
<name>A0A1E7EUK5_9STRA</name>
<dbReference type="AlphaFoldDB" id="A0A1E7EUK5"/>
<evidence type="ECO:0000313" key="4">
    <source>
        <dbReference type="Proteomes" id="UP000095751"/>
    </source>
</evidence>
<gene>
    <name evidence="3" type="ORF">FRACYDRAFT_248337</name>
</gene>
<feature type="transmembrane region" description="Helical" evidence="2">
    <location>
        <begin position="112"/>
        <end position="130"/>
    </location>
</feature>
<dbReference type="PANTHER" id="PTHR40057:SF1">
    <property type="entry name" value="SLR1162 PROTEIN"/>
    <property type="match status" value="1"/>
</dbReference>
<reference evidence="3 4" key="1">
    <citation type="submission" date="2016-09" db="EMBL/GenBank/DDBJ databases">
        <title>Extensive genetic diversity and differential bi-allelic expression allows diatom success in the polar Southern Ocean.</title>
        <authorList>
            <consortium name="DOE Joint Genome Institute"/>
            <person name="Mock T."/>
            <person name="Otillar R.P."/>
            <person name="Strauss J."/>
            <person name="Dupont C."/>
            <person name="Frickenhaus S."/>
            <person name="Maumus F."/>
            <person name="Mcmullan M."/>
            <person name="Sanges R."/>
            <person name="Schmutz J."/>
            <person name="Toseland A."/>
            <person name="Valas R."/>
            <person name="Veluchamy A."/>
            <person name="Ward B.J."/>
            <person name="Allen A."/>
            <person name="Barry K."/>
            <person name="Falciatore A."/>
            <person name="Ferrante M."/>
            <person name="Fortunato A.E."/>
            <person name="Gloeckner G."/>
            <person name="Gruber A."/>
            <person name="Hipkin R."/>
            <person name="Janech M."/>
            <person name="Kroth P."/>
            <person name="Leese F."/>
            <person name="Lindquist E."/>
            <person name="Lyon B.R."/>
            <person name="Martin J."/>
            <person name="Mayer C."/>
            <person name="Parker M."/>
            <person name="Quesneville H."/>
            <person name="Raymond J."/>
            <person name="Uhlig C."/>
            <person name="Valentin K.U."/>
            <person name="Worden A.Z."/>
            <person name="Armbrust E.V."/>
            <person name="Bowler C."/>
            <person name="Green B."/>
            <person name="Moulton V."/>
            <person name="Van Oosterhout C."/>
            <person name="Grigoriev I."/>
        </authorList>
    </citation>
    <scope>NUCLEOTIDE SEQUENCE [LARGE SCALE GENOMIC DNA]</scope>
    <source>
        <strain evidence="3 4">CCMP1102</strain>
    </source>
</reference>
<dbReference type="InParanoid" id="A0A1E7EUK5"/>
<keyword evidence="4" id="KW-1185">Reference proteome</keyword>
<dbReference type="EMBL" id="KV784375">
    <property type="protein sequence ID" value="OEU09485.1"/>
    <property type="molecule type" value="Genomic_DNA"/>
</dbReference>
<sequence length="454" mass="52292">MEDHDDDRFSDNVNMASISSSVVPVQEGYGDAVATTATRRRVDPDRSSSSLDPSLSSSTIIEFAEYTGGTRPVLPPPPKYKLWLIVLILAYILILLGDGADIVGGMSKSGWLNTKAALFVYCAIIVWVIVYAMTELTMYCCTVTIRGTTYGLVPWLKRPRIQWIRCTNYENRNCILELIATIVIILEDGFQMFNPPPRIVDKYNKKQYDHVKIGLQNYDEEEPIPIVLRIEHRINPKKQKMYTAWRSQLAKVHDQFTIMTQGTDVSDNNDESLRVLYLKFTSINDLNAWMYSPERMVILAKLQPLLLAPSVVQLRKDRILPDAFTDLVTRQGEGVPALLPKKWKVFWLTTISLWTIIFLREMILPHYFETWGLDDAPEWVQMFVNHVFDFAFNAYVIIPFLVMIFSEWMRRKEDEKDTKEPWRTLNDGLPYLWQKAVIVVAYCGGCAIAWALKP</sequence>
<organism evidence="3 4">
    <name type="scientific">Fragilariopsis cylindrus CCMP1102</name>
    <dbReference type="NCBI Taxonomy" id="635003"/>
    <lineage>
        <taxon>Eukaryota</taxon>
        <taxon>Sar</taxon>
        <taxon>Stramenopiles</taxon>
        <taxon>Ochrophyta</taxon>
        <taxon>Bacillariophyta</taxon>
        <taxon>Bacillariophyceae</taxon>
        <taxon>Bacillariophycidae</taxon>
        <taxon>Bacillariales</taxon>
        <taxon>Bacillariaceae</taxon>
        <taxon>Fragilariopsis</taxon>
    </lineage>
</organism>
<keyword evidence="2" id="KW-0812">Transmembrane</keyword>
<feature type="transmembrane region" description="Helical" evidence="2">
    <location>
        <begin position="345"/>
        <end position="368"/>
    </location>
</feature>
<evidence type="ECO:0000256" key="1">
    <source>
        <dbReference type="SAM" id="MobiDB-lite"/>
    </source>
</evidence>
<feature type="transmembrane region" description="Helical" evidence="2">
    <location>
        <begin position="82"/>
        <end position="100"/>
    </location>
</feature>
<dbReference type="KEGG" id="fcy:FRACYDRAFT_248337"/>
<dbReference type="InterPro" id="IPR038762">
    <property type="entry name" value="ABM_predict"/>
</dbReference>
<dbReference type="OrthoDB" id="44401at2759"/>
<protein>
    <submittedName>
        <fullName evidence="3">Uncharacterized protein</fullName>
    </submittedName>
</protein>
<proteinExistence type="predicted"/>
<dbReference type="Proteomes" id="UP000095751">
    <property type="component" value="Unassembled WGS sequence"/>
</dbReference>
<feature type="transmembrane region" description="Helical" evidence="2">
    <location>
        <begin position="388"/>
        <end position="408"/>
    </location>
</feature>